<keyword evidence="4" id="KW-0732">Signal</keyword>
<dbReference type="CDD" id="cd23992">
    <property type="entry name" value="PBP_GOBP"/>
    <property type="match status" value="1"/>
</dbReference>
<dbReference type="FunFam" id="1.10.238.20:FF:000001">
    <property type="entry name" value="General odorant-binding protein lush"/>
    <property type="match status" value="1"/>
</dbReference>
<dbReference type="InterPro" id="IPR006170">
    <property type="entry name" value="PBP/GOBP"/>
</dbReference>
<dbReference type="PANTHER" id="PTHR11857:SF43">
    <property type="entry name" value="GEO07291P1-RELATED"/>
    <property type="match status" value="1"/>
</dbReference>
<evidence type="ECO:0000256" key="1">
    <source>
        <dbReference type="ARBA" id="ARBA00004613"/>
    </source>
</evidence>
<name>A0A182IP67_ANOAO</name>
<dbReference type="PANTHER" id="PTHR11857">
    <property type="entry name" value="ODORANT BINDING PROTEIN-RELATED"/>
    <property type="match status" value="1"/>
</dbReference>
<dbReference type="Pfam" id="PF01395">
    <property type="entry name" value="PBP_GOBP"/>
    <property type="match status" value="1"/>
</dbReference>
<evidence type="ECO:0000256" key="5">
    <source>
        <dbReference type="ARBA" id="ARBA00023157"/>
    </source>
</evidence>
<evidence type="ECO:0000256" key="2">
    <source>
        <dbReference type="ARBA" id="ARBA00008098"/>
    </source>
</evidence>
<keyword evidence="5" id="KW-1015">Disulfide bond</keyword>
<dbReference type="SUPFAM" id="SSF47565">
    <property type="entry name" value="Insect pheromone/odorant-binding proteins"/>
    <property type="match status" value="1"/>
</dbReference>
<sequence>MPLRSWKSSLGTLWLLRKHLYIWYALSHTSSPSTAHFLISSFTFVGSMPTVSFSRITSCRIVPSSSMNPALSRKHLTKHCPRGSGKRLFVRFNVSRGTGFSTTPTFAFMVSTEKSPLSTRNAFLGSLTFTRVTPITSRVKVTIASVHFMAFTLRQQKMVSIFALECMAETGIGAVEVSKLRDGDLTANDRTAKCFMKCFFEKESFIDAKGGLLLENIAAALEKDYERAKIDEMLVKCGVQKDDPCETAFHAYECYHDYYQNQ</sequence>
<dbReference type="SMART" id="SM00708">
    <property type="entry name" value="PhBP"/>
    <property type="match status" value="1"/>
</dbReference>
<organism evidence="6">
    <name type="scientific">Anopheles atroparvus</name>
    <name type="common">European mosquito</name>
    <dbReference type="NCBI Taxonomy" id="41427"/>
    <lineage>
        <taxon>Eukaryota</taxon>
        <taxon>Metazoa</taxon>
        <taxon>Ecdysozoa</taxon>
        <taxon>Arthropoda</taxon>
        <taxon>Hexapoda</taxon>
        <taxon>Insecta</taxon>
        <taxon>Pterygota</taxon>
        <taxon>Neoptera</taxon>
        <taxon>Endopterygota</taxon>
        <taxon>Diptera</taxon>
        <taxon>Nematocera</taxon>
        <taxon>Culicoidea</taxon>
        <taxon>Culicidae</taxon>
        <taxon>Anophelinae</taxon>
        <taxon>Anopheles</taxon>
    </lineage>
</organism>
<accession>A0A182IP67</accession>
<dbReference type="VEuPathDB" id="VectorBase:AATE002838"/>
<dbReference type="STRING" id="41427.A0A182IP67"/>
<comment type="subcellular location">
    <subcellularLocation>
        <location evidence="1">Secreted</location>
    </subcellularLocation>
</comment>
<dbReference type="InterPro" id="IPR036728">
    <property type="entry name" value="PBP_GOBP_sf"/>
</dbReference>
<reference evidence="6" key="1">
    <citation type="submission" date="2022-08" db="UniProtKB">
        <authorList>
            <consortium name="EnsemblMetazoa"/>
        </authorList>
    </citation>
    <scope>IDENTIFICATION</scope>
    <source>
        <strain evidence="6">EBRO</strain>
    </source>
</reference>
<evidence type="ECO:0000256" key="4">
    <source>
        <dbReference type="ARBA" id="ARBA00022729"/>
    </source>
</evidence>
<proteinExistence type="inferred from homology"/>
<dbReference type="SMR" id="A0A182IP67"/>
<dbReference type="GO" id="GO:0005549">
    <property type="term" value="F:odorant binding"/>
    <property type="evidence" value="ECO:0007669"/>
    <property type="project" value="InterPro"/>
</dbReference>
<dbReference type="GO" id="GO:0007608">
    <property type="term" value="P:sensory perception of smell"/>
    <property type="evidence" value="ECO:0007669"/>
    <property type="project" value="TreeGrafter"/>
</dbReference>
<dbReference type="GO" id="GO:0005615">
    <property type="term" value="C:extracellular space"/>
    <property type="evidence" value="ECO:0007669"/>
    <property type="project" value="TreeGrafter"/>
</dbReference>
<dbReference type="AlphaFoldDB" id="A0A182IP67"/>
<evidence type="ECO:0000256" key="3">
    <source>
        <dbReference type="ARBA" id="ARBA00022525"/>
    </source>
</evidence>
<keyword evidence="3" id="KW-0964">Secreted</keyword>
<protein>
    <submittedName>
        <fullName evidence="6">Uncharacterized protein</fullName>
    </submittedName>
</protein>
<evidence type="ECO:0000313" key="6">
    <source>
        <dbReference type="EnsemblMetazoa" id="AATE002838-PA.1"/>
    </source>
</evidence>
<comment type="similarity">
    <text evidence="2">Belongs to the PBP/GOBP family.</text>
</comment>
<dbReference type="Gene3D" id="1.10.238.20">
    <property type="entry name" value="Pheromone/general odorant binding protein domain"/>
    <property type="match status" value="1"/>
</dbReference>
<dbReference type="EnsemblMetazoa" id="AATE002838-RA">
    <property type="protein sequence ID" value="AATE002838-PA.1"/>
    <property type="gene ID" value="AATE002838"/>
</dbReference>